<evidence type="ECO:0000313" key="15">
    <source>
        <dbReference type="Proteomes" id="UP000318571"/>
    </source>
</evidence>
<keyword evidence="6 13" id="KW-1133">Transmembrane helix</keyword>
<dbReference type="Proteomes" id="UP000318571">
    <property type="component" value="Chromosome 10"/>
</dbReference>
<proteinExistence type="inferred from homology"/>
<comment type="similarity">
    <text evidence="2 12">Belongs to the amiloride-sensitive sodium channel (TC 1.A.6) family.</text>
</comment>
<dbReference type="GO" id="GO:0005886">
    <property type="term" value="C:plasma membrane"/>
    <property type="evidence" value="ECO:0007669"/>
    <property type="project" value="TreeGrafter"/>
</dbReference>
<evidence type="ECO:0000256" key="7">
    <source>
        <dbReference type="ARBA" id="ARBA00023053"/>
    </source>
</evidence>
<evidence type="ECO:0000256" key="11">
    <source>
        <dbReference type="ARBA" id="ARBA00023303"/>
    </source>
</evidence>
<organism evidence="14 15">
    <name type="scientific">Tigriopus californicus</name>
    <name type="common">Marine copepod</name>
    <dbReference type="NCBI Taxonomy" id="6832"/>
    <lineage>
        <taxon>Eukaryota</taxon>
        <taxon>Metazoa</taxon>
        <taxon>Ecdysozoa</taxon>
        <taxon>Arthropoda</taxon>
        <taxon>Crustacea</taxon>
        <taxon>Multicrustacea</taxon>
        <taxon>Hexanauplia</taxon>
        <taxon>Copepoda</taxon>
        <taxon>Harpacticoida</taxon>
        <taxon>Harpacticidae</taxon>
        <taxon>Tigriopus</taxon>
    </lineage>
</organism>
<evidence type="ECO:0000313" key="14">
    <source>
        <dbReference type="EMBL" id="TRY63904.1"/>
    </source>
</evidence>
<protein>
    <submittedName>
        <fullName evidence="14">Uncharacterized protein</fullName>
    </submittedName>
</protein>
<keyword evidence="10 12" id="KW-0739">Sodium transport</keyword>
<evidence type="ECO:0000256" key="10">
    <source>
        <dbReference type="ARBA" id="ARBA00023201"/>
    </source>
</evidence>
<accession>A0A553NEM9</accession>
<reference evidence="14 15" key="1">
    <citation type="journal article" date="2018" name="Nat. Ecol. Evol.">
        <title>Genomic signatures of mitonuclear coevolution across populations of Tigriopus californicus.</title>
        <authorList>
            <person name="Barreto F.S."/>
            <person name="Watson E.T."/>
            <person name="Lima T.G."/>
            <person name="Willett C.S."/>
            <person name="Edmands S."/>
            <person name="Li W."/>
            <person name="Burton R.S."/>
        </authorList>
    </citation>
    <scope>NUCLEOTIDE SEQUENCE [LARGE SCALE GENOMIC DNA]</scope>
    <source>
        <strain evidence="14 15">San Diego</strain>
    </source>
</reference>
<dbReference type="STRING" id="6832.A0A553NEM9"/>
<keyword evidence="3 12" id="KW-0813">Transport</keyword>
<keyword evidence="8 12" id="KW-0406">Ion transport</keyword>
<evidence type="ECO:0000256" key="6">
    <source>
        <dbReference type="ARBA" id="ARBA00022989"/>
    </source>
</evidence>
<keyword evidence="15" id="KW-1185">Reference proteome</keyword>
<keyword evidence="7" id="KW-0915">Sodium</keyword>
<evidence type="ECO:0000256" key="2">
    <source>
        <dbReference type="ARBA" id="ARBA00007193"/>
    </source>
</evidence>
<evidence type="ECO:0000256" key="8">
    <source>
        <dbReference type="ARBA" id="ARBA00023065"/>
    </source>
</evidence>
<comment type="subcellular location">
    <subcellularLocation>
        <location evidence="1">Membrane</location>
        <topology evidence="1">Multi-pass membrane protein</topology>
    </subcellularLocation>
</comment>
<feature type="transmembrane region" description="Helical" evidence="13">
    <location>
        <begin position="346"/>
        <end position="366"/>
    </location>
</feature>
<name>A0A553NEM9_TIGCA</name>
<dbReference type="Gene3D" id="1.10.287.770">
    <property type="entry name" value="YojJ-like"/>
    <property type="match status" value="1"/>
</dbReference>
<keyword evidence="4 12" id="KW-0894">Sodium channel</keyword>
<dbReference type="AlphaFoldDB" id="A0A553NEM9"/>
<keyword evidence="11 12" id="KW-0407">Ion channel</keyword>
<evidence type="ECO:0000256" key="1">
    <source>
        <dbReference type="ARBA" id="ARBA00004141"/>
    </source>
</evidence>
<sequence>MSVMEKKELKATVPTTKGKKLDLFRLILIMGLGACFLAQVWRQLVKFYKRDTTFTSTKLSVDHLLLPAISICAYQGFKYEEMANLGMTIDQWVLDEMNERWRRSTYSVEELVKSISFVDHEQKRLHFEVAAVDTPDIRIVETNNLEQGRCYTMNLMLNYRKKFQFMTVRFKIPEAVKALNLYIHDSGEEIIGLAGNYWVQQPFSILIEPDHRYNFELNKEIQILDAQRNCTSHGSNHHTNRCILQEIVKSDCVECHYPYYSPFDARNQSLKICAKISELRQIRNCIAKTIGRARVNTCHDSCSLTRFGVQWRANYIPGTPTNETLGFFYFKEVEEEIKEEYRLFDFGAILAAVGGSMGLFLGFSFLDCGVGVRNWVRSSWKK</sequence>
<feature type="transmembrane region" description="Helical" evidence="13">
    <location>
        <begin position="23"/>
        <end position="41"/>
    </location>
</feature>
<evidence type="ECO:0000256" key="3">
    <source>
        <dbReference type="ARBA" id="ARBA00022448"/>
    </source>
</evidence>
<dbReference type="InterPro" id="IPR001873">
    <property type="entry name" value="ENaC"/>
</dbReference>
<gene>
    <name evidence="14" type="ORF">TCAL_14322</name>
</gene>
<dbReference type="GO" id="GO:0015280">
    <property type="term" value="F:ligand-gated sodium channel activity"/>
    <property type="evidence" value="ECO:0007669"/>
    <property type="project" value="TreeGrafter"/>
</dbReference>
<evidence type="ECO:0000256" key="4">
    <source>
        <dbReference type="ARBA" id="ARBA00022461"/>
    </source>
</evidence>
<evidence type="ECO:0000256" key="12">
    <source>
        <dbReference type="RuleBase" id="RU000679"/>
    </source>
</evidence>
<evidence type="ECO:0000256" key="13">
    <source>
        <dbReference type="SAM" id="Phobius"/>
    </source>
</evidence>
<dbReference type="PANTHER" id="PTHR11690">
    <property type="entry name" value="AMILORIDE-SENSITIVE SODIUM CHANNEL-RELATED"/>
    <property type="match status" value="1"/>
</dbReference>
<keyword evidence="9 13" id="KW-0472">Membrane</keyword>
<comment type="caution">
    <text evidence="14">The sequence shown here is derived from an EMBL/GenBank/DDBJ whole genome shotgun (WGS) entry which is preliminary data.</text>
</comment>
<evidence type="ECO:0000256" key="5">
    <source>
        <dbReference type="ARBA" id="ARBA00022692"/>
    </source>
</evidence>
<keyword evidence="5 12" id="KW-0812">Transmembrane</keyword>
<dbReference type="Pfam" id="PF00858">
    <property type="entry name" value="ASC"/>
    <property type="match status" value="1"/>
</dbReference>
<evidence type="ECO:0000256" key="9">
    <source>
        <dbReference type="ARBA" id="ARBA00023136"/>
    </source>
</evidence>
<dbReference type="EMBL" id="VCGU01000458">
    <property type="protein sequence ID" value="TRY63904.1"/>
    <property type="molecule type" value="Genomic_DNA"/>
</dbReference>